<keyword evidence="2" id="KW-0479">Metal-binding</keyword>
<evidence type="ECO:0000256" key="4">
    <source>
        <dbReference type="ARBA" id="ARBA00022833"/>
    </source>
</evidence>
<evidence type="ECO:0000313" key="6">
    <source>
        <dbReference type="EnsemblMetazoa" id="XP_008189983.1"/>
    </source>
</evidence>
<dbReference type="GO" id="GO:0005634">
    <property type="term" value="C:nucleus"/>
    <property type="evidence" value="ECO:0007669"/>
    <property type="project" value="UniProtKB-SubCell"/>
</dbReference>
<dbReference type="PANTHER" id="PTHR46481">
    <property type="entry name" value="ZINC FINGER BED DOMAIN-CONTAINING PROTEIN 4"/>
    <property type="match status" value="1"/>
</dbReference>
<sequence>MIQMKPVTTLLRCAAHSLQLCVEDTLKTDAVHSIVTKAREVVKKLRTPTVARMVKSLEPNSLKAILDVPTRWGSTYDMLLRLHRLRKVCNDLSETYKELCMNNDELNMIDNAIKSFEPAKIATVKVQTENLTIGDFHGIWIKCYEDTKLVNSIISNILCNSMNKREKILFGNNIYSAGVFLDPRYQCLLDESTKHQAKSHLIDVFNLMNALSSENSDQSKTFISQYEEPKTHVTHVNDTDDSLEAYIRNKTNVALENNRDIENLDSSKSVPIRLLLESYDGTSRLHNSVDVRNYWEKEKNSKPELYKLAQLLLNVPVTQV</sequence>
<dbReference type="KEGG" id="api:103311922"/>
<dbReference type="RefSeq" id="XP_008189983.1">
    <property type="nucleotide sequence ID" value="XM_008191761.1"/>
</dbReference>
<keyword evidence="3" id="KW-0863">Zinc-finger</keyword>
<evidence type="ECO:0000256" key="5">
    <source>
        <dbReference type="ARBA" id="ARBA00023242"/>
    </source>
</evidence>
<evidence type="ECO:0000313" key="7">
    <source>
        <dbReference type="Proteomes" id="UP000007819"/>
    </source>
</evidence>
<dbReference type="SUPFAM" id="SSF53098">
    <property type="entry name" value="Ribonuclease H-like"/>
    <property type="match status" value="1"/>
</dbReference>
<dbReference type="AlphaFoldDB" id="A0A8R2FEA9"/>
<evidence type="ECO:0000256" key="2">
    <source>
        <dbReference type="ARBA" id="ARBA00022723"/>
    </source>
</evidence>
<dbReference type="InterPro" id="IPR012337">
    <property type="entry name" value="RNaseH-like_sf"/>
</dbReference>
<keyword evidence="5" id="KW-0539">Nucleus</keyword>
<reference evidence="7" key="1">
    <citation type="submission" date="2010-06" db="EMBL/GenBank/DDBJ databases">
        <authorList>
            <person name="Jiang H."/>
            <person name="Abraham K."/>
            <person name="Ali S."/>
            <person name="Alsbrooks S.L."/>
            <person name="Anim B.N."/>
            <person name="Anosike U.S."/>
            <person name="Attaway T."/>
            <person name="Bandaranaike D.P."/>
            <person name="Battles P.K."/>
            <person name="Bell S.N."/>
            <person name="Bell A.V."/>
            <person name="Beltran B."/>
            <person name="Bickham C."/>
            <person name="Bustamante Y."/>
            <person name="Caleb T."/>
            <person name="Canada A."/>
            <person name="Cardenas V."/>
            <person name="Carter K."/>
            <person name="Chacko J."/>
            <person name="Chandrabose M.N."/>
            <person name="Chavez D."/>
            <person name="Chavez A."/>
            <person name="Chen L."/>
            <person name="Chu H.-S."/>
            <person name="Claassen K.J."/>
            <person name="Cockrell R."/>
            <person name="Collins M."/>
            <person name="Cooper J.A."/>
            <person name="Cree A."/>
            <person name="Curry S.M."/>
            <person name="Da Y."/>
            <person name="Dao M.D."/>
            <person name="Das B."/>
            <person name="Davila M.-L."/>
            <person name="Davy-Carroll L."/>
            <person name="Denson S."/>
            <person name="Dinh H."/>
            <person name="Ebong V.E."/>
            <person name="Edwards J.R."/>
            <person name="Egan A."/>
            <person name="El-Daye J."/>
            <person name="Escobedo L."/>
            <person name="Fernandez S."/>
            <person name="Fernando P.R."/>
            <person name="Flagg N."/>
            <person name="Forbes L.D."/>
            <person name="Fowler R.G."/>
            <person name="Fu Q."/>
            <person name="Gabisi R.A."/>
            <person name="Ganer J."/>
            <person name="Garbino Pronczuk A."/>
            <person name="Garcia R.M."/>
            <person name="Garner T."/>
            <person name="Garrett T.E."/>
            <person name="Gonzalez D.A."/>
            <person name="Hamid H."/>
            <person name="Hawkins E.S."/>
            <person name="Hirani K."/>
            <person name="Hogues M.E."/>
            <person name="Hollins B."/>
            <person name="Hsiao C.-H."/>
            <person name="Jabil R."/>
            <person name="James M.L."/>
            <person name="Jhangiani S.N."/>
            <person name="Johnson B."/>
            <person name="Johnson Q."/>
            <person name="Joshi V."/>
            <person name="Kalu J.B."/>
            <person name="Kam C."/>
            <person name="Kashfia A."/>
            <person name="Keebler J."/>
            <person name="Kisamo H."/>
            <person name="Kovar C.L."/>
            <person name="Lago L.A."/>
            <person name="Lai C.-Y."/>
            <person name="Laidlaw J."/>
            <person name="Lara F."/>
            <person name="Le T.-K."/>
            <person name="Lee S.L."/>
            <person name="Legall F.H."/>
            <person name="Lemon S.J."/>
            <person name="Lewis L.R."/>
            <person name="Li B."/>
            <person name="Liu Y."/>
            <person name="Liu Y.-S."/>
            <person name="Lopez J."/>
            <person name="Lozado R.J."/>
            <person name="Lu J."/>
            <person name="Madu R.C."/>
            <person name="Maheshwari M."/>
            <person name="Maheshwari R."/>
            <person name="Malloy K."/>
            <person name="Martinez E."/>
            <person name="Mathew T."/>
            <person name="Mercado I.C."/>
            <person name="Mercado C."/>
            <person name="Meyer B."/>
            <person name="Montgomery K."/>
            <person name="Morgan M.B."/>
            <person name="Munidasa M."/>
            <person name="Nazareth L.V."/>
            <person name="Nelson J."/>
            <person name="Ng B.M."/>
            <person name="Nguyen N.B."/>
            <person name="Nguyen P.Q."/>
            <person name="Nguyen T."/>
            <person name="Obregon M."/>
            <person name="Okwuonu G.O."/>
            <person name="Onwere C.G."/>
            <person name="Orozco G."/>
            <person name="Parra A."/>
            <person name="Patel S."/>
            <person name="Patil S."/>
            <person name="Perez A."/>
            <person name="Perez Y."/>
            <person name="Pham C."/>
            <person name="Primus E.L."/>
            <person name="Pu L.-L."/>
            <person name="Puazo M."/>
            <person name="Qin X."/>
            <person name="Quiroz J.B."/>
            <person name="Reese J."/>
            <person name="Richards S."/>
            <person name="Rives C.M."/>
            <person name="Robberts R."/>
            <person name="Ruiz S.J."/>
            <person name="Ruiz M.J."/>
            <person name="Santibanez J."/>
            <person name="Schneider B.W."/>
            <person name="Sisson I."/>
            <person name="Smith M."/>
            <person name="Sodergren E."/>
            <person name="Song X.-Z."/>
            <person name="Song B.B."/>
            <person name="Summersgill H."/>
            <person name="Thelus R."/>
            <person name="Thornton R.D."/>
            <person name="Trejos Z.Y."/>
            <person name="Usmani K."/>
            <person name="Vattathil S."/>
            <person name="Villasana D."/>
            <person name="Walker D.L."/>
            <person name="Wang S."/>
            <person name="Wang K."/>
            <person name="White C.S."/>
            <person name="Williams A.C."/>
            <person name="Williamson J."/>
            <person name="Wilson K."/>
            <person name="Woghiren I.O."/>
            <person name="Woodworth J.R."/>
            <person name="Worley K.C."/>
            <person name="Wright R.A."/>
            <person name="Wu W."/>
            <person name="Young L."/>
            <person name="Zhang L."/>
            <person name="Zhang J."/>
            <person name="Zhu Y."/>
            <person name="Muzny D.M."/>
            <person name="Weinstock G."/>
            <person name="Gibbs R.A."/>
        </authorList>
    </citation>
    <scope>NUCLEOTIDE SEQUENCE [LARGE SCALE GENOMIC DNA]</scope>
    <source>
        <strain evidence="7">LSR1</strain>
    </source>
</reference>
<keyword evidence="4" id="KW-0862">Zinc</keyword>
<evidence type="ECO:0008006" key="8">
    <source>
        <dbReference type="Google" id="ProtNLM"/>
    </source>
</evidence>
<name>A0A8R2FEA9_ACYPI</name>
<dbReference type="Proteomes" id="UP000007819">
    <property type="component" value="Chromosome X"/>
</dbReference>
<evidence type="ECO:0000256" key="3">
    <source>
        <dbReference type="ARBA" id="ARBA00022771"/>
    </source>
</evidence>
<organism evidence="6 7">
    <name type="scientific">Acyrthosiphon pisum</name>
    <name type="common">Pea aphid</name>
    <dbReference type="NCBI Taxonomy" id="7029"/>
    <lineage>
        <taxon>Eukaryota</taxon>
        <taxon>Metazoa</taxon>
        <taxon>Ecdysozoa</taxon>
        <taxon>Arthropoda</taxon>
        <taxon>Hexapoda</taxon>
        <taxon>Insecta</taxon>
        <taxon>Pterygota</taxon>
        <taxon>Neoptera</taxon>
        <taxon>Paraneoptera</taxon>
        <taxon>Hemiptera</taxon>
        <taxon>Sternorrhyncha</taxon>
        <taxon>Aphidomorpha</taxon>
        <taxon>Aphidoidea</taxon>
        <taxon>Aphididae</taxon>
        <taxon>Macrosiphini</taxon>
        <taxon>Acyrthosiphon</taxon>
    </lineage>
</organism>
<dbReference type="PANTHER" id="PTHR46481:SF10">
    <property type="entry name" value="ZINC FINGER BED DOMAIN-CONTAINING PROTEIN 39"/>
    <property type="match status" value="1"/>
</dbReference>
<evidence type="ECO:0000256" key="1">
    <source>
        <dbReference type="ARBA" id="ARBA00004123"/>
    </source>
</evidence>
<dbReference type="GO" id="GO:0008270">
    <property type="term" value="F:zinc ion binding"/>
    <property type="evidence" value="ECO:0007669"/>
    <property type="project" value="UniProtKB-KW"/>
</dbReference>
<comment type="subcellular location">
    <subcellularLocation>
        <location evidence="1">Nucleus</location>
    </subcellularLocation>
</comment>
<keyword evidence="7" id="KW-1185">Reference proteome</keyword>
<protein>
    <recommendedName>
        <fullName evidence="8">Zinc finger BED domain-containing protein 4</fullName>
    </recommendedName>
</protein>
<reference evidence="6" key="2">
    <citation type="submission" date="2022-06" db="UniProtKB">
        <authorList>
            <consortium name="EnsemblMetazoa"/>
        </authorList>
    </citation>
    <scope>IDENTIFICATION</scope>
</reference>
<proteinExistence type="predicted"/>
<dbReference type="EnsemblMetazoa" id="XM_008191761.1">
    <property type="protein sequence ID" value="XP_008189983.1"/>
    <property type="gene ID" value="LOC103311922"/>
</dbReference>
<dbReference type="GeneID" id="103311922"/>
<accession>A0A8R2FEA9</accession>
<dbReference type="InterPro" id="IPR052035">
    <property type="entry name" value="ZnF_BED_domain_contain"/>
</dbReference>
<dbReference type="OrthoDB" id="5103at2759"/>